<dbReference type="Pfam" id="PF00173">
    <property type="entry name" value="Cyt-b5"/>
    <property type="match status" value="1"/>
</dbReference>
<feature type="domain" description="Cytochrome b5 heme-binding" evidence="6">
    <location>
        <begin position="26"/>
        <end position="103"/>
    </location>
</feature>
<feature type="chain" id="PRO_5010979774" evidence="5">
    <location>
        <begin position="26"/>
        <end position="105"/>
    </location>
</feature>
<dbReference type="SMART" id="SM01117">
    <property type="entry name" value="Cyt-b5"/>
    <property type="match status" value="1"/>
</dbReference>
<proteinExistence type="inferred from homology"/>
<comment type="similarity">
    <text evidence="4">Belongs to the cytochrome b5 family.</text>
</comment>
<dbReference type="VEuPathDB" id="TriTrypDB:ADEAN_000047400"/>
<dbReference type="PROSITE" id="PS50255">
    <property type="entry name" value="CYTOCHROME_B5_2"/>
    <property type="match status" value="1"/>
</dbReference>
<gene>
    <name evidence="7" type="ORF">ADEAN_000047400</name>
</gene>
<dbReference type="GO" id="GO:0046872">
    <property type="term" value="F:metal ion binding"/>
    <property type="evidence" value="ECO:0007669"/>
    <property type="project" value="UniProtKB-KW"/>
</dbReference>
<organism evidence="7 8">
    <name type="scientific">Angomonas deanei</name>
    <dbReference type="NCBI Taxonomy" id="59799"/>
    <lineage>
        <taxon>Eukaryota</taxon>
        <taxon>Discoba</taxon>
        <taxon>Euglenozoa</taxon>
        <taxon>Kinetoplastea</taxon>
        <taxon>Metakinetoplastina</taxon>
        <taxon>Trypanosomatida</taxon>
        <taxon>Trypanosomatidae</taxon>
        <taxon>Strigomonadinae</taxon>
        <taxon>Angomonas</taxon>
    </lineage>
</organism>
<dbReference type="InterPro" id="IPR001199">
    <property type="entry name" value="Cyt_B5-like_heme/steroid-bd"/>
</dbReference>
<dbReference type="AlphaFoldDB" id="S9WR63"/>
<protein>
    <submittedName>
        <fullName evidence="7">Cytochrome b5-like Heme/Steroid binding domain containing protein, putative</fullName>
    </submittedName>
</protein>
<evidence type="ECO:0000256" key="2">
    <source>
        <dbReference type="ARBA" id="ARBA00022723"/>
    </source>
</evidence>
<sequence>MNRIYPLPLFPFLFISFSLIHHSYHTMEYTREEVAKHNTISDFWTIINGKIYHLDETFIRELHPGGMYVLDAAGKDGTDLFENSSHGENAIEALQQFYVGKLKKT</sequence>
<dbReference type="Gene3D" id="3.10.120.10">
    <property type="entry name" value="Cytochrome b5-like heme/steroid binding domain"/>
    <property type="match status" value="1"/>
</dbReference>
<dbReference type="SUPFAM" id="SSF55856">
    <property type="entry name" value="Cytochrome b5-like heme/steroid binding domain"/>
    <property type="match status" value="1"/>
</dbReference>
<evidence type="ECO:0000313" key="7">
    <source>
        <dbReference type="EMBL" id="CAD2213038.1"/>
    </source>
</evidence>
<keyword evidence="1" id="KW-0349">Heme</keyword>
<dbReference type="Proteomes" id="UP000515908">
    <property type="component" value="Chromosome 01"/>
</dbReference>
<dbReference type="InterPro" id="IPR036400">
    <property type="entry name" value="Cyt_B5-like_heme/steroid_sf"/>
</dbReference>
<reference evidence="7 8" key="1">
    <citation type="submission" date="2020-08" db="EMBL/GenBank/DDBJ databases">
        <authorList>
            <person name="Newling K."/>
            <person name="Davey J."/>
            <person name="Forrester S."/>
        </authorList>
    </citation>
    <scope>NUCLEOTIDE SEQUENCE [LARGE SCALE GENOMIC DNA]</scope>
    <source>
        <strain evidence="8">Crithidia deanei Carvalho (ATCC PRA-265)</strain>
    </source>
</reference>
<dbReference type="PANTHER" id="PTHR19359:SF95">
    <property type="entry name" value="CYTOCHROME B5 TYPE B"/>
    <property type="match status" value="1"/>
</dbReference>
<keyword evidence="5" id="KW-0732">Signal</keyword>
<evidence type="ECO:0000259" key="6">
    <source>
        <dbReference type="PROSITE" id="PS50255"/>
    </source>
</evidence>
<dbReference type="InterPro" id="IPR050668">
    <property type="entry name" value="Cytochrome_b5"/>
</dbReference>
<evidence type="ECO:0000256" key="4">
    <source>
        <dbReference type="ARBA" id="ARBA00038168"/>
    </source>
</evidence>
<keyword evidence="8" id="KW-1185">Reference proteome</keyword>
<dbReference type="PANTHER" id="PTHR19359">
    <property type="entry name" value="CYTOCHROME B5"/>
    <property type="match status" value="1"/>
</dbReference>
<evidence type="ECO:0000313" key="8">
    <source>
        <dbReference type="Proteomes" id="UP000515908"/>
    </source>
</evidence>
<keyword evidence="2" id="KW-0479">Metal-binding</keyword>
<evidence type="ECO:0000256" key="1">
    <source>
        <dbReference type="ARBA" id="ARBA00022617"/>
    </source>
</evidence>
<name>S9WR63_9TRYP</name>
<dbReference type="OrthoDB" id="260519at2759"/>
<accession>S9WR63</accession>
<evidence type="ECO:0000256" key="5">
    <source>
        <dbReference type="SAM" id="SignalP"/>
    </source>
</evidence>
<feature type="signal peptide" evidence="5">
    <location>
        <begin position="1"/>
        <end position="25"/>
    </location>
</feature>
<evidence type="ECO:0000256" key="3">
    <source>
        <dbReference type="ARBA" id="ARBA00023004"/>
    </source>
</evidence>
<dbReference type="EMBL" id="LR877145">
    <property type="protein sequence ID" value="CAD2213038.1"/>
    <property type="molecule type" value="Genomic_DNA"/>
</dbReference>
<keyword evidence="3" id="KW-0408">Iron</keyword>
<dbReference type="GO" id="GO:0016020">
    <property type="term" value="C:membrane"/>
    <property type="evidence" value="ECO:0007669"/>
    <property type="project" value="TreeGrafter"/>
</dbReference>
<dbReference type="GO" id="GO:0020037">
    <property type="term" value="F:heme binding"/>
    <property type="evidence" value="ECO:0007669"/>
    <property type="project" value="TreeGrafter"/>
</dbReference>